<name>X5M6V7_9HYPH</name>
<dbReference type="Proteomes" id="UP000032160">
    <property type="component" value="Chromosome I"/>
</dbReference>
<keyword evidence="3" id="KW-1185">Reference proteome</keyword>
<reference evidence="2 3" key="1">
    <citation type="journal article" date="2014" name="Front. Genet.">
        <title>Genome and metabolic network of "Candidatus Phaeomarinobacter ectocarpi" Ec32, a new candidate genus of Alphaproteobacteria frequently associated with brown algae.</title>
        <authorList>
            <person name="Dittami S.M."/>
            <person name="Barbeyron T."/>
            <person name="Boyen C."/>
            <person name="Cambefort J."/>
            <person name="Collet G."/>
            <person name="Delage L."/>
            <person name="Gobet A."/>
            <person name="Groisillier A."/>
            <person name="Leblanc C."/>
            <person name="Michel G."/>
            <person name="Scornet D."/>
            <person name="Siegel A."/>
            <person name="Tapia J.E."/>
            <person name="Tonon T."/>
        </authorList>
    </citation>
    <scope>NUCLEOTIDE SEQUENCE [LARGE SCALE GENOMIC DNA]</scope>
    <source>
        <strain evidence="2 3">Ec32</strain>
    </source>
</reference>
<dbReference type="KEGG" id="pect:BN1012_Phect584"/>
<evidence type="ECO:0000313" key="2">
    <source>
        <dbReference type="EMBL" id="CDO58798.1"/>
    </source>
</evidence>
<evidence type="ECO:0000313" key="3">
    <source>
        <dbReference type="Proteomes" id="UP000032160"/>
    </source>
</evidence>
<organism evidence="2 3">
    <name type="scientific">Candidatus Phaeomarinibacter ectocarpi</name>
    <dbReference type="NCBI Taxonomy" id="1458461"/>
    <lineage>
        <taxon>Bacteria</taxon>
        <taxon>Pseudomonadati</taxon>
        <taxon>Pseudomonadota</taxon>
        <taxon>Alphaproteobacteria</taxon>
        <taxon>Hyphomicrobiales</taxon>
        <taxon>Parvibaculaceae</taxon>
        <taxon>Candidatus Phaeomarinibacter</taxon>
    </lineage>
</organism>
<proteinExistence type="predicted"/>
<dbReference type="AlphaFoldDB" id="X5M6V7"/>
<sequence length="95" mass="10404">MLCHGRLSQPLFAPKPPNPGARKDLLSPFSRGISSAFRVARIECGFCGHGDLILYKLNRFTNYPHTSVNTFTRMFPSACGLLGPLCHLCAHETGS</sequence>
<evidence type="ECO:0000256" key="1">
    <source>
        <dbReference type="SAM" id="MobiDB-lite"/>
    </source>
</evidence>
<dbReference type="EMBL" id="HG966617">
    <property type="protein sequence ID" value="CDO58798.1"/>
    <property type="molecule type" value="Genomic_DNA"/>
</dbReference>
<protein>
    <submittedName>
        <fullName evidence="2">Uncharacterized protein</fullName>
    </submittedName>
</protein>
<dbReference type="HOGENOM" id="CLU_2367659_0_0_5"/>
<gene>
    <name evidence="2" type="ORF">BN1012_Phect584</name>
</gene>
<dbReference type="STRING" id="1458461.BN1012_Phect584"/>
<feature type="region of interest" description="Disordered" evidence="1">
    <location>
        <begin position="1"/>
        <end position="24"/>
    </location>
</feature>
<accession>X5M6V7</accession>